<dbReference type="SUPFAM" id="SSF75005">
    <property type="entry name" value="Arabinanase/levansucrase/invertase"/>
    <property type="match status" value="1"/>
</dbReference>
<evidence type="ECO:0000313" key="13">
    <source>
        <dbReference type="Proteomes" id="UP000285750"/>
    </source>
</evidence>
<evidence type="ECO:0000256" key="6">
    <source>
        <dbReference type="PIRSR" id="PIRSR606710-1"/>
    </source>
</evidence>
<dbReference type="EMBL" id="QRQK01000039">
    <property type="protein sequence ID" value="RHM92801.1"/>
    <property type="molecule type" value="Genomic_DNA"/>
</dbReference>
<comment type="caution">
    <text evidence="9">The sequence shown here is derived from an EMBL/GenBank/DDBJ whole genome shotgun (WGS) entry which is preliminary data.</text>
</comment>
<dbReference type="AlphaFoldDB" id="A0A414R8Y1"/>
<comment type="similarity">
    <text evidence="1">Belongs to the glycosyl hydrolase 43 family.</text>
</comment>
<organism evidence="9 11">
    <name type="scientific">Phocaeicola plebeius</name>
    <dbReference type="NCBI Taxonomy" id="310297"/>
    <lineage>
        <taxon>Bacteria</taxon>
        <taxon>Pseudomonadati</taxon>
        <taxon>Bacteroidota</taxon>
        <taxon>Bacteroidia</taxon>
        <taxon>Bacteroidales</taxon>
        <taxon>Bacteroidaceae</taxon>
        <taxon>Phocaeicola</taxon>
    </lineage>
</organism>
<dbReference type="RefSeq" id="WP_118028199.1">
    <property type="nucleotide sequence ID" value="NZ_CATZFG010000003.1"/>
</dbReference>
<dbReference type="GO" id="GO:0045493">
    <property type="term" value="P:xylan catabolic process"/>
    <property type="evidence" value="ECO:0007669"/>
    <property type="project" value="UniProtKB-KW"/>
</dbReference>
<keyword evidence="4" id="KW-0119">Carbohydrate metabolism</keyword>
<dbReference type="Proteomes" id="UP000285109">
    <property type="component" value="Unassembled WGS sequence"/>
</dbReference>
<keyword evidence="3 9" id="KW-0378">Hydrolase</keyword>
<dbReference type="InterPro" id="IPR008979">
    <property type="entry name" value="Galactose-bd-like_sf"/>
</dbReference>
<dbReference type="Gene3D" id="2.60.120.560">
    <property type="entry name" value="Exo-inulinase, domain 1"/>
    <property type="match status" value="1"/>
</dbReference>
<dbReference type="InterPro" id="IPR006710">
    <property type="entry name" value="Glyco_hydro_43"/>
</dbReference>
<feature type="site" description="Important for catalytic activity, responsible for pKa modulation of the active site Glu and correct orientation of both the proton donor and substrate" evidence="7">
    <location>
        <position position="144"/>
    </location>
</feature>
<evidence type="ECO:0000313" key="12">
    <source>
        <dbReference type="Proteomes" id="UP000285109"/>
    </source>
</evidence>
<dbReference type="Gene3D" id="2.60.120.260">
    <property type="entry name" value="Galactose-binding domain-like"/>
    <property type="match status" value="1"/>
</dbReference>
<dbReference type="Proteomes" id="UP000283485">
    <property type="component" value="Unassembled WGS sequence"/>
</dbReference>
<proteinExistence type="inferred from homology"/>
<dbReference type="PANTHER" id="PTHR43772:SF2">
    <property type="entry name" value="PUTATIVE (AFU_ORTHOLOGUE AFUA_2G04480)-RELATED"/>
    <property type="match status" value="1"/>
</dbReference>
<sequence length="927" mass="106948">MDTHNKWIFLLFCSLCLHISAQEIQNPILPGVADAGVVKYNGKYYIGGVHTNGDFYISDDLVHWGKPVHVVSIDNDWIRDSKVGNDQIHANHMLYDNGTFHLYWSVNYWGKDKHAVHIVHAQSDSILGPYIEPVKATWMDNRIDPYIFKDDDGQLYMYMVRFTDGNTIWGRKMKNPSEFSGEPVFLFSSLPDTWETMDNRVAEGPCVIKYRGKYYMMYNANHTSTEWGNYQLGVSVADSPLGFQNGSKYSYPVVKSNQIDLEDNNLDVLRYYDNGYFPQFAYCEFFPGNNWTKKSFDDSGWKRGMSGFSGIKLEGSTTRSQGTAWTSDRLWLRKTFHIKKVSENYILRVAHDGATKIYLNGRLVYDKQGADYCMIDFNREQLQYLVAGENILAVETNRGVSTNFFDVALFNADKEQAFNILYSPGQPNIVRGVNGFEWWLVYMANKNAEMRGQYVNRIHFFDKELYVDGITDCSSEGYHPEPSLPTWKDNFDNEVESVLKWNWINQDDWSIENGELKGKSISSLSCAFVNNVIASQTYLFETGINPDGNSGIIVWWKDNQNHIRLGLDKIRHTWYLLTCLQGKNSRKDFKLPSDFKWKSYHSMRVERNMNQLLVWIDEIPAVGQSCFTDLPYDSSIPGIFIESGTAAFDGALYTIGFDEYDSSISEWNVLQGNCTRGSEGLKTIDEKFIAVKGENLSRYTFEAQVTNTSLTGSAGIYPIYVDDKNYVKLVLNSVTHNWEVEIVKNGKVMLEKKHGLSSIKTVYPDVKYTDFIEKCYPMSVPVWIDGVYLNRHEINNKSEFVENMFSKFNIEYLWKGEWKSLPIKDITIPEHIMYNKATMAPMQIEALRFINKNPEDYNRHIYKIRVDELFKASYNLRVVRNSERLFLFIDGVQIAEFPIDFGDSCIGLYAENTSALYNGMLYYHIGK</sequence>
<feature type="active site" description="Proton donor" evidence="6">
    <location>
        <position position="203"/>
    </location>
</feature>
<gene>
    <name evidence="9" type="ORF">DW653_10385</name>
    <name evidence="8" type="ORF">DWY14_05355</name>
    <name evidence="10" type="ORF">DWZ34_15330</name>
</gene>
<name>A0A414R8Y1_9BACT</name>
<keyword evidence="2" id="KW-0858">Xylan degradation</keyword>
<evidence type="ECO:0000313" key="11">
    <source>
        <dbReference type="Proteomes" id="UP000283485"/>
    </source>
</evidence>
<dbReference type="GO" id="GO:0004553">
    <property type="term" value="F:hydrolase activity, hydrolyzing O-glycosyl compounds"/>
    <property type="evidence" value="ECO:0007669"/>
    <property type="project" value="InterPro"/>
</dbReference>
<protein>
    <submittedName>
        <fullName evidence="9">Glycoside hydrolase</fullName>
    </submittedName>
</protein>
<dbReference type="Gene3D" id="2.115.10.20">
    <property type="entry name" value="Glycosyl hydrolase domain, family 43"/>
    <property type="match status" value="1"/>
</dbReference>
<keyword evidence="5" id="KW-0326">Glycosidase</keyword>
<evidence type="ECO:0000313" key="9">
    <source>
        <dbReference type="EMBL" id="RHF89500.1"/>
    </source>
</evidence>
<dbReference type="PANTHER" id="PTHR43772">
    <property type="entry name" value="ENDO-1,4-BETA-XYLANASE"/>
    <property type="match status" value="1"/>
</dbReference>
<dbReference type="InterPro" id="IPR023296">
    <property type="entry name" value="Glyco_hydro_beta-prop_sf"/>
</dbReference>
<keyword evidence="2" id="KW-0624">Polysaccharide degradation</keyword>
<dbReference type="InterPro" id="IPR052176">
    <property type="entry name" value="Glycosyl_Hydrlase_43_Enz"/>
</dbReference>
<evidence type="ECO:0000256" key="5">
    <source>
        <dbReference type="ARBA" id="ARBA00023295"/>
    </source>
</evidence>
<evidence type="ECO:0000256" key="3">
    <source>
        <dbReference type="ARBA" id="ARBA00022801"/>
    </source>
</evidence>
<reference evidence="11 12" key="1">
    <citation type="submission" date="2018-08" db="EMBL/GenBank/DDBJ databases">
        <title>A genome reference for cultivated species of the human gut microbiota.</title>
        <authorList>
            <person name="Zou Y."/>
            <person name="Xue W."/>
            <person name="Luo G."/>
        </authorList>
    </citation>
    <scope>NUCLEOTIDE SEQUENCE [LARGE SCALE GENOMIC DNA]</scope>
    <source>
        <strain evidence="8 13">AF24-16AC</strain>
        <strain evidence="10 12">AF31-28B-AC</strain>
        <strain evidence="9 11">AM23-23</strain>
    </source>
</reference>
<accession>A0A414R8Y1</accession>
<evidence type="ECO:0000256" key="4">
    <source>
        <dbReference type="ARBA" id="ARBA00023277"/>
    </source>
</evidence>
<dbReference type="EMBL" id="QRHQ01000019">
    <property type="protein sequence ID" value="RHF89500.1"/>
    <property type="molecule type" value="Genomic_DNA"/>
</dbReference>
<dbReference type="EMBL" id="QRUY01000008">
    <property type="protein sequence ID" value="RGS08787.1"/>
    <property type="molecule type" value="Genomic_DNA"/>
</dbReference>
<dbReference type="Proteomes" id="UP000285750">
    <property type="component" value="Unassembled WGS sequence"/>
</dbReference>
<evidence type="ECO:0000256" key="7">
    <source>
        <dbReference type="PIRSR" id="PIRSR606710-2"/>
    </source>
</evidence>
<evidence type="ECO:0000313" key="10">
    <source>
        <dbReference type="EMBL" id="RHM92801.1"/>
    </source>
</evidence>
<dbReference type="Pfam" id="PF04616">
    <property type="entry name" value="Glyco_hydro_43"/>
    <property type="match status" value="1"/>
</dbReference>
<evidence type="ECO:0000256" key="2">
    <source>
        <dbReference type="ARBA" id="ARBA00022651"/>
    </source>
</evidence>
<dbReference type="SUPFAM" id="SSF49785">
    <property type="entry name" value="Galactose-binding domain-like"/>
    <property type="match status" value="1"/>
</dbReference>
<evidence type="ECO:0000256" key="1">
    <source>
        <dbReference type="ARBA" id="ARBA00009865"/>
    </source>
</evidence>
<feature type="active site" description="Proton acceptor" evidence="6">
    <location>
        <position position="34"/>
    </location>
</feature>
<evidence type="ECO:0000313" key="8">
    <source>
        <dbReference type="EMBL" id="RGS08787.1"/>
    </source>
</evidence>